<dbReference type="EC" id="2.7.7.23" evidence="5"/>
<dbReference type="Pfam" id="PF00132">
    <property type="entry name" value="Hexapep"/>
    <property type="match status" value="1"/>
</dbReference>
<dbReference type="SUPFAM" id="SSF51161">
    <property type="entry name" value="Trimeric LpxA-like enzymes"/>
    <property type="match status" value="1"/>
</dbReference>
<comment type="cofactor">
    <cofactor evidence="1">
        <name>Mg(2+)</name>
        <dbReference type="ChEBI" id="CHEBI:18420"/>
    </cofactor>
</comment>
<evidence type="ECO:0000256" key="12">
    <source>
        <dbReference type="ARBA" id="ARBA00022984"/>
    </source>
</evidence>
<keyword evidence="14" id="KW-0961">Cell wall biogenesis/degradation</keyword>
<dbReference type="AlphaFoldDB" id="A0A645FLM7"/>
<dbReference type="GO" id="GO:0005737">
    <property type="term" value="C:cytoplasm"/>
    <property type="evidence" value="ECO:0007669"/>
    <property type="project" value="UniProtKB-SubCell"/>
</dbReference>
<evidence type="ECO:0000256" key="15">
    <source>
        <dbReference type="ARBA" id="ARBA00048493"/>
    </source>
</evidence>
<dbReference type="PROSITE" id="PS00101">
    <property type="entry name" value="HEXAPEP_TRANSFERASES"/>
    <property type="match status" value="1"/>
</dbReference>
<evidence type="ECO:0000256" key="3">
    <source>
        <dbReference type="ARBA" id="ARBA00007707"/>
    </source>
</evidence>
<dbReference type="InterPro" id="IPR050065">
    <property type="entry name" value="GlmU-like"/>
</dbReference>
<dbReference type="PANTHER" id="PTHR43584">
    <property type="entry name" value="NUCLEOTIDYL TRANSFERASE"/>
    <property type="match status" value="1"/>
</dbReference>
<evidence type="ECO:0000256" key="10">
    <source>
        <dbReference type="ARBA" id="ARBA00022842"/>
    </source>
</evidence>
<dbReference type="GO" id="GO:0008360">
    <property type="term" value="P:regulation of cell shape"/>
    <property type="evidence" value="ECO:0007669"/>
    <property type="project" value="UniProtKB-KW"/>
</dbReference>
<keyword evidence="7" id="KW-0808">Transferase</keyword>
<keyword evidence="12" id="KW-0573">Peptidoglycan synthesis</keyword>
<dbReference type="GO" id="GO:0009252">
    <property type="term" value="P:peptidoglycan biosynthetic process"/>
    <property type="evidence" value="ECO:0007669"/>
    <property type="project" value="UniProtKB-KW"/>
</dbReference>
<reference evidence="16" key="1">
    <citation type="submission" date="2019-08" db="EMBL/GenBank/DDBJ databases">
        <authorList>
            <person name="Kucharzyk K."/>
            <person name="Murdoch R.W."/>
            <person name="Higgins S."/>
            <person name="Loffler F."/>
        </authorList>
    </citation>
    <scope>NUCLEOTIDE SEQUENCE</scope>
</reference>
<evidence type="ECO:0000256" key="4">
    <source>
        <dbReference type="ARBA" id="ARBA00007947"/>
    </source>
</evidence>
<dbReference type="GO" id="GO:0003977">
    <property type="term" value="F:UDP-N-acetylglucosamine diphosphorylase activity"/>
    <property type="evidence" value="ECO:0007669"/>
    <property type="project" value="UniProtKB-EC"/>
</dbReference>
<evidence type="ECO:0000256" key="11">
    <source>
        <dbReference type="ARBA" id="ARBA00022960"/>
    </source>
</evidence>
<keyword evidence="6" id="KW-0963">Cytoplasm</keyword>
<accession>A0A645FLM7</accession>
<evidence type="ECO:0000313" key="16">
    <source>
        <dbReference type="EMBL" id="MPN14840.1"/>
    </source>
</evidence>
<comment type="subcellular location">
    <subcellularLocation>
        <location evidence="2">Cytoplasm</location>
    </subcellularLocation>
</comment>
<keyword evidence="8" id="KW-0548">Nucleotidyltransferase</keyword>
<dbReference type="PANTHER" id="PTHR43584:SF3">
    <property type="entry name" value="BIFUNCTIONAL PROTEIN GLMU"/>
    <property type="match status" value="1"/>
</dbReference>
<evidence type="ECO:0000256" key="13">
    <source>
        <dbReference type="ARBA" id="ARBA00023315"/>
    </source>
</evidence>
<proteinExistence type="inferred from homology"/>
<evidence type="ECO:0000256" key="14">
    <source>
        <dbReference type="ARBA" id="ARBA00023316"/>
    </source>
</evidence>
<keyword evidence="13" id="KW-0012">Acyltransferase</keyword>
<dbReference type="GO" id="GO:0071555">
    <property type="term" value="P:cell wall organization"/>
    <property type="evidence" value="ECO:0007669"/>
    <property type="project" value="UniProtKB-KW"/>
</dbReference>
<organism evidence="16">
    <name type="scientific">bioreactor metagenome</name>
    <dbReference type="NCBI Taxonomy" id="1076179"/>
    <lineage>
        <taxon>unclassified sequences</taxon>
        <taxon>metagenomes</taxon>
        <taxon>ecological metagenomes</taxon>
    </lineage>
</organism>
<dbReference type="InterPro" id="IPR018357">
    <property type="entry name" value="Hexapep_transf_CS"/>
</dbReference>
<evidence type="ECO:0000256" key="8">
    <source>
        <dbReference type="ARBA" id="ARBA00022695"/>
    </source>
</evidence>
<dbReference type="GO" id="GO:0046872">
    <property type="term" value="F:metal ion binding"/>
    <property type="evidence" value="ECO:0007669"/>
    <property type="project" value="UniProtKB-KW"/>
</dbReference>
<comment type="catalytic activity">
    <reaction evidence="15">
        <text>N-acetyl-alpha-D-glucosamine 1-phosphate + UTP + H(+) = UDP-N-acetyl-alpha-D-glucosamine + diphosphate</text>
        <dbReference type="Rhea" id="RHEA:13509"/>
        <dbReference type="ChEBI" id="CHEBI:15378"/>
        <dbReference type="ChEBI" id="CHEBI:33019"/>
        <dbReference type="ChEBI" id="CHEBI:46398"/>
        <dbReference type="ChEBI" id="CHEBI:57705"/>
        <dbReference type="ChEBI" id="CHEBI:57776"/>
        <dbReference type="EC" id="2.7.7.23"/>
    </reaction>
</comment>
<evidence type="ECO:0000256" key="6">
    <source>
        <dbReference type="ARBA" id="ARBA00022490"/>
    </source>
</evidence>
<keyword evidence="10" id="KW-0460">Magnesium</keyword>
<evidence type="ECO:0000256" key="7">
    <source>
        <dbReference type="ARBA" id="ARBA00022679"/>
    </source>
</evidence>
<comment type="caution">
    <text evidence="16">The sequence shown here is derived from an EMBL/GenBank/DDBJ whole genome shotgun (WGS) entry which is preliminary data.</text>
</comment>
<dbReference type="Gene3D" id="2.160.10.10">
    <property type="entry name" value="Hexapeptide repeat proteins"/>
    <property type="match status" value="1"/>
</dbReference>
<gene>
    <name evidence="16" type="primary">glmU_45</name>
    <name evidence="16" type="ORF">SDC9_162169</name>
</gene>
<name>A0A645FLM7_9ZZZZ</name>
<sequence length="111" mass="11964">MKNSNFGDHSKASHLTYVGDGDVGSGVNLGCGVVFVNYDGKKKHRTKVEDNSFVGCNVNLVAPVVVGKNSYIAAGTTVTRSVPEESLAIGRARQENIEGWVRRKGLIKEEE</sequence>
<evidence type="ECO:0000256" key="9">
    <source>
        <dbReference type="ARBA" id="ARBA00022723"/>
    </source>
</evidence>
<evidence type="ECO:0000256" key="2">
    <source>
        <dbReference type="ARBA" id="ARBA00004496"/>
    </source>
</evidence>
<keyword evidence="11" id="KW-0133">Cell shape</keyword>
<keyword evidence="9" id="KW-0479">Metal-binding</keyword>
<dbReference type="EMBL" id="VSSQ01061517">
    <property type="protein sequence ID" value="MPN14840.1"/>
    <property type="molecule type" value="Genomic_DNA"/>
</dbReference>
<comment type="similarity">
    <text evidence="3">In the C-terminal section; belongs to the transferase hexapeptide repeat family.</text>
</comment>
<protein>
    <recommendedName>
        <fullName evidence="5">UDP-N-acetylglucosamine diphosphorylase</fullName>
        <ecNumber evidence="5">2.7.7.23</ecNumber>
    </recommendedName>
</protein>
<comment type="similarity">
    <text evidence="4">In the N-terminal section; belongs to the N-acetylglucosamine-1-phosphate uridyltransferase family.</text>
</comment>
<evidence type="ECO:0000256" key="5">
    <source>
        <dbReference type="ARBA" id="ARBA00012457"/>
    </source>
</evidence>
<evidence type="ECO:0000256" key="1">
    <source>
        <dbReference type="ARBA" id="ARBA00001946"/>
    </source>
</evidence>
<dbReference type="InterPro" id="IPR011004">
    <property type="entry name" value="Trimer_LpxA-like_sf"/>
</dbReference>
<dbReference type="GO" id="GO:0016746">
    <property type="term" value="F:acyltransferase activity"/>
    <property type="evidence" value="ECO:0007669"/>
    <property type="project" value="UniProtKB-KW"/>
</dbReference>
<dbReference type="InterPro" id="IPR001451">
    <property type="entry name" value="Hexapep"/>
</dbReference>